<dbReference type="Proteomes" id="UP000070175">
    <property type="component" value="Unassembled WGS sequence"/>
</dbReference>
<dbReference type="GO" id="GO:0006412">
    <property type="term" value="P:translation"/>
    <property type="evidence" value="ECO:0007669"/>
    <property type="project" value="InterPro"/>
</dbReference>
<protein>
    <recommendedName>
        <fullName evidence="5">30S ribosomal protein S9</fullName>
    </recommendedName>
</protein>
<dbReference type="PANTHER" id="PTHR21569:SF1">
    <property type="entry name" value="SMALL RIBOSOMAL SUBUNIT PROTEIN US9M"/>
    <property type="match status" value="1"/>
</dbReference>
<dbReference type="Gene3D" id="3.30.230.10">
    <property type="match status" value="1"/>
</dbReference>
<keyword evidence="3 4" id="KW-0687">Ribonucleoprotein</keyword>
<dbReference type="GO" id="GO:0003735">
    <property type="term" value="F:structural constituent of ribosome"/>
    <property type="evidence" value="ECO:0007669"/>
    <property type="project" value="InterPro"/>
</dbReference>
<dbReference type="AlphaFoldDB" id="A0A133VQY7"/>
<dbReference type="PANTHER" id="PTHR21569">
    <property type="entry name" value="RIBOSOMAL PROTEIN S9"/>
    <property type="match status" value="1"/>
</dbReference>
<accession>A0A133VQY7</accession>
<sequence>MGRRKTSTAVVRIFPKEDPEILVNEKPYEEYFPTTEMKELVADALEKMNTEDKFKVSVMAKGGGLHSQAEAIRHGMARALVDLNSSFKKRLKRAGYLTRDPRMKERKKPGKRGARRSPQWQKR</sequence>
<name>A0A133VQY7_9EURY</name>
<dbReference type="EMBL" id="LHYJ01000001">
    <property type="protein sequence ID" value="KXB08869.1"/>
    <property type="molecule type" value="Genomic_DNA"/>
</dbReference>
<comment type="similarity">
    <text evidence="1 4">Belongs to the universal ribosomal protein uS9 family.</text>
</comment>
<keyword evidence="2 4" id="KW-0689">Ribosomal protein</keyword>
<gene>
    <name evidence="7" type="ORF">AKJ56_00105</name>
</gene>
<evidence type="ECO:0000256" key="4">
    <source>
        <dbReference type="RuleBase" id="RU003815"/>
    </source>
</evidence>
<proteinExistence type="inferred from homology"/>
<dbReference type="GO" id="GO:0022627">
    <property type="term" value="C:cytosolic small ribosomal subunit"/>
    <property type="evidence" value="ECO:0007669"/>
    <property type="project" value="TreeGrafter"/>
</dbReference>
<keyword evidence="8" id="KW-1185">Reference proteome</keyword>
<dbReference type="InterPro" id="IPR023035">
    <property type="entry name" value="Ribosomal_uS9_bac/plastid"/>
</dbReference>
<dbReference type="InterPro" id="IPR020574">
    <property type="entry name" value="Ribosomal_uS9_CS"/>
</dbReference>
<dbReference type="FunFam" id="3.30.230.10:FF:000001">
    <property type="entry name" value="30S ribosomal protein S9"/>
    <property type="match status" value="1"/>
</dbReference>
<evidence type="ECO:0000256" key="6">
    <source>
        <dbReference type="SAM" id="MobiDB-lite"/>
    </source>
</evidence>
<evidence type="ECO:0000313" key="7">
    <source>
        <dbReference type="EMBL" id="KXB08869.1"/>
    </source>
</evidence>
<evidence type="ECO:0000256" key="5">
    <source>
        <dbReference type="RuleBase" id="RU003817"/>
    </source>
</evidence>
<evidence type="ECO:0000256" key="3">
    <source>
        <dbReference type="ARBA" id="ARBA00023274"/>
    </source>
</evidence>
<evidence type="ECO:0000256" key="2">
    <source>
        <dbReference type="ARBA" id="ARBA00022980"/>
    </source>
</evidence>
<organism evidence="7 8">
    <name type="scientific">candidate division MSBL1 archaeon SCGC-AAA382N08</name>
    <dbReference type="NCBI Taxonomy" id="1698285"/>
    <lineage>
        <taxon>Archaea</taxon>
        <taxon>Methanobacteriati</taxon>
        <taxon>Methanobacteriota</taxon>
        <taxon>candidate division MSBL1</taxon>
    </lineage>
</organism>
<comment type="caution">
    <text evidence="7">The sequence shown here is derived from an EMBL/GenBank/DDBJ whole genome shotgun (WGS) entry which is preliminary data.</text>
</comment>
<evidence type="ECO:0000256" key="1">
    <source>
        <dbReference type="ARBA" id="ARBA00005251"/>
    </source>
</evidence>
<dbReference type="SUPFAM" id="SSF54211">
    <property type="entry name" value="Ribosomal protein S5 domain 2-like"/>
    <property type="match status" value="1"/>
</dbReference>
<dbReference type="InterPro" id="IPR020568">
    <property type="entry name" value="Ribosomal_Su5_D2-typ_SF"/>
</dbReference>
<dbReference type="Pfam" id="PF00380">
    <property type="entry name" value="Ribosomal_S9"/>
    <property type="match status" value="1"/>
</dbReference>
<evidence type="ECO:0000313" key="8">
    <source>
        <dbReference type="Proteomes" id="UP000070175"/>
    </source>
</evidence>
<dbReference type="GO" id="GO:0003723">
    <property type="term" value="F:RNA binding"/>
    <property type="evidence" value="ECO:0007669"/>
    <property type="project" value="TreeGrafter"/>
</dbReference>
<dbReference type="PROSITE" id="PS00360">
    <property type="entry name" value="RIBOSOMAL_S9"/>
    <property type="match status" value="1"/>
</dbReference>
<dbReference type="InterPro" id="IPR000754">
    <property type="entry name" value="Ribosomal_uS9"/>
</dbReference>
<dbReference type="NCBIfam" id="NF001099">
    <property type="entry name" value="PRK00132.1"/>
    <property type="match status" value="1"/>
</dbReference>
<reference evidence="7 8" key="1">
    <citation type="journal article" date="2016" name="Sci. Rep.">
        <title>Metabolic traits of an uncultured archaeal lineage -MSBL1- from brine pools of the Red Sea.</title>
        <authorList>
            <person name="Mwirichia R."/>
            <person name="Alam I."/>
            <person name="Rashid M."/>
            <person name="Vinu M."/>
            <person name="Ba-Alawi W."/>
            <person name="Anthony Kamau A."/>
            <person name="Kamanda Ngugi D."/>
            <person name="Goker M."/>
            <person name="Klenk H.P."/>
            <person name="Bajic V."/>
            <person name="Stingl U."/>
        </authorList>
    </citation>
    <scope>NUCLEOTIDE SEQUENCE [LARGE SCALE GENOMIC DNA]</scope>
    <source>
        <strain evidence="7">SCGC-AAA382N08</strain>
    </source>
</reference>
<dbReference type="InterPro" id="IPR014721">
    <property type="entry name" value="Ribsml_uS5_D2-typ_fold_subgr"/>
</dbReference>
<dbReference type="PATRIC" id="fig|1698285.3.peg.21"/>
<feature type="region of interest" description="Disordered" evidence="6">
    <location>
        <begin position="92"/>
        <end position="123"/>
    </location>
</feature>
<feature type="compositionally biased region" description="Basic residues" evidence="6">
    <location>
        <begin position="104"/>
        <end position="123"/>
    </location>
</feature>